<sequence length="702" mass="79548">MVSSIYLKCNVCGEMVKGSSEQPSPVHRLRRNIAWAILCSGATYTQANELFSYLNIPFLARNSFMKDEIALDDVLEDALEDSLNQAVEEEKASVLEEMIQKGMVPPTAEYINSCAALDGSWGQRSNGHRYNSASGCAAIIATRTKKVCFVGCKNKRCVACTMNITRTKNNQPIRRHKCYKNYKGASGGMEPAIIIEGFEVLRKKGLKFTTVVTDGDSTTVARLKNSCQYGPEIRHQLCCNHVMKNMGKKLREIKCPKQYAAVVNKCIDRTTKGIRAAIKHCAESTSELDIEGLRYDIRNAPFHAFGRHSACRDYFCTIKEEEDGDNLIPELEKAGVWNKILIVVEKIAAKAEFICENKTSNLVENLYCRLSKYNVGKRVDTMSRGSYQRRVYITILQHNDGYLWQDKYMRTFTGDDPGFFMRKMIEAKKGCSRRTKIARSKPTYCRRKVVQCPEEELDYGEEAVAAVEDLPNELFDLSTLISKYELSDTTREQLATTIPITVMKEIAMGRILTKFVPELINCRESNKWKKCDMILQATNTWNYLKSNRAIVGLVLRCLTEQLGSKTGECQMFVDTCHTYLCSVVDAISEDGTTALLIKKSESKESVSTTIRKPSNKFGCRMKDGNLTICKSLQIEVQSLLHTCKISKCLICFVNSSNHTDNVQTMVEYDDDYFQKHVSKKLSDFFEQFLSKKVFDNSVSIKR</sequence>
<dbReference type="RefSeq" id="XP_062706638.1">
    <property type="nucleotide sequence ID" value="XM_062850654.1"/>
</dbReference>
<keyword evidence="3" id="KW-1185">Reference proteome</keyword>
<dbReference type="InterPro" id="IPR011604">
    <property type="entry name" value="PDDEXK-like_dom_sf"/>
</dbReference>
<evidence type="ECO:0000313" key="2">
    <source>
        <dbReference type="EnsemblMetazoa" id="AALFPA23_014849.P21540"/>
    </source>
</evidence>
<reference evidence="2" key="2">
    <citation type="submission" date="2025-05" db="UniProtKB">
        <authorList>
            <consortium name="EnsemblMetazoa"/>
        </authorList>
    </citation>
    <scope>IDENTIFICATION</scope>
    <source>
        <strain evidence="2">Foshan</strain>
    </source>
</reference>
<feature type="domain" description="Mutator-like transposase" evidence="1">
    <location>
        <begin position="3"/>
        <end position="316"/>
    </location>
</feature>
<proteinExistence type="predicted"/>
<evidence type="ECO:0000259" key="1">
    <source>
        <dbReference type="Pfam" id="PF20700"/>
    </source>
</evidence>
<dbReference type="Proteomes" id="UP000069940">
    <property type="component" value="Unassembled WGS sequence"/>
</dbReference>
<dbReference type="EnsemblMetazoa" id="AALFPA23_014849.R21540">
    <property type="protein sequence ID" value="AALFPA23_014849.P21540"/>
    <property type="gene ID" value="AALFPA23_014849"/>
</dbReference>
<reference evidence="3" key="1">
    <citation type="journal article" date="2015" name="Proc. Natl. Acad. Sci. U.S.A.">
        <title>Genome sequence of the Asian Tiger mosquito, Aedes albopictus, reveals insights into its biology, genetics, and evolution.</title>
        <authorList>
            <person name="Chen X.G."/>
            <person name="Jiang X."/>
            <person name="Gu J."/>
            <person name="Xu M."/>
            <person name="Wu Y."/>
            <person name="Deng Y."/>
            <person name="Zhang C."/>
            <person name="Bonizzoni M."/>
            <person name="Dermauw W."/>
            <person name="Vontas J."/>
            <person name="Armbruster P."/>
            <person name="Huang X."/>
            <person name="Yang Y."/>
            <person name="Zhang H."/>
            <person name="He W."/>
            <person name="Peng H."/>
            <person name="Liu Y."/>
            <person name="Wu K."/>
            <person name="Chen J."/>
            <person name="Lirakis M."/>
            <person name="Topalis P."/>
            <person name="Van Leeuwen T."/>
            <person name="Hall A.B."/>
            <person name="Jiang X."/>
            <person name="Thorpe C."/>
            <person name="Mueller R.L."/>
            <person name="Sun C."/>
            <person name="Waterhouse R.M."/>
            <person name="Yan G."/>
            <person name="Tu Z.J."/>
            <person name="Fang X."/>
            <person name="James A.A."/>
        </authorList>
    </citation>
    <scope>NUCLEOTIDE SEQUENCE [LARGE SCALE GENOMIC DNA]</scope>
    <source>
        <strain evidence="3">Foshan</strain>
    </source>
</reference>
<name>A0ABM1Z3Z7_AEDAL</name>
<dbReference type="Gene3D" id="3.90.320.10">
    <property type="match status" value="1"/>
</dbReference>
<accession>A0ABM1Z3Z7</accession>
<organism evidence="2 3">
    <name type="scientific">Aedes albopictus</name>
    <name type="common">Asian tiger mosquito</name>
    <name type="synonym">Stegomyia albopicta</name>
    <dbReference type="NCBI Taxonomy" id="7160"/>
    <lineage>
        <taxon>Eukaryota</taxon>
        <taxon>Metazoa</taxon>
        <taxon>Ecdysozoa</taxon>
        <taxon>Arthropoda</taxon>
        <taxon>Hexapoda</taxon>
        <taxon>Insecta</taxon>
        <taxon>Pterygota</taxon>
        <taxon>Neoptera</taxon>
        <taxon>Endopterygota</taxon>
        <taxon>Diptera</taxon>
        <taxon>Nematocera</taxon>
        <taxon>Culicoidea</taxon>
        <taxon>Culicidae</taxon>
        <taxon>Culicinae</taxon>
        <taxon>Aedini</taxon>
        <taxon>Aedes</taxon>
        <taxon>Stegomyia</taxon>
    </lineage>
</organism>
<dbReference type="GeneID" id="134287776"/>
<dbReference type="InterPro" id="IPR049012">
    <property type="entry name" value="Mutator_transp_dom"/>
</dbReference>
<protein>
    <recommendedName>
        <fullName evidence="1">Mutator-like transposase domain-containing protein</fullName>
    </recommendedName>
</protein>
<evidence type="ECO:0000313" key="3">
    <source>
        <dbReference type="Proteomes" id="UP000069940"/>
    </source>
</evidence>
<dbReference type="Pfam" id="PF20700">
    <property type="entry name" value="Mutator"/>
    <property type="match status" value="1"/>
</dbReference>